<reference evidence="3 4" key="1">
    <citation type="submission" date="2017-05" db="EMBL/GenBank/DDBJ databases">
        <title>Complete and WGS of Bordetella genogroups.</title>
        <authorList>
            <person name="Spilker T."/>
            <person name="LiPuma J."/>
        </authorList>
    </citation>
    <scope>NUCLEOTIDE SEQUENCE [LARGE SCALE GENOMIC DNA]</scope>
    <source>
        <strain evidence="3 4">AU9919</strain>
    </source>
</reference>
<dbReference type="EMBL" id="NEVQ01000022">
    <property type="protein sequence ID" value="OZI50652.1"/>
    <property type="molecule type" value="Genomic_DNA"/>
</dbReference>
<dbReference type="AlphaFoldDB" id="A0A261TN76"/>
<dbReference type="SUPFAM" id="SSF51197">
    <property type="entry name" value="Clavaminate synthase-like"/>
    <property type="match status" value="1"/>
</dbReference>
<keyword evidence="4" id="KW-1185">Reference proteome</keyword>
<dbReference type="RefSeq" id="WP_094823362.1">
    <property type="nucleotide sequence ID" value="NZ_NEVO01000016.1"/>
</dbReference>
<evidence type="ECO:0000259" key="2">
    <source>
        <dbReference type="Pfam" id="PF09313"/>
    </source>
</evidence>
<dbReference type="OrthoDB" id="25954at2"/>
<organism evidence="3 4">
    <name type="scientific">Bordetella genomosp. 4</name>
    <dbReference type="NCBI Taxonomy" id="463044"/>
    <lineage>
        <taxon>Bacteria</taxon>
        <taxon>Pseudomonadati</taxon>
        <taxon>Pseudomonadota</taxon>
        <taxon>Betaproteobacteria</taxon>
        <taxon>Burkholderiales</taxon>
        <taxon>Alcaligenaceae</taxon>
        <taxon>Bordetella</taxon>
    </lineage>
</organism>
<evidence type="ECO:0000313" key="3">
    <source>
        <dbReference type="EMBL" id="OZI50652.1"/>
    </source>
</evidence>
<evidence type="ECO:0000256" key="1">
    <source>
        <dbReference type="SAM" id="MobiDB-lite"/>
    </source>
</evidence>
<dbReference type="Pfam" id="PF09313">
    <property type="entry name" value="TehB-like"/>
    <property type="match status" value="1"/>
</dbReference>
<dbReference type="Proteomes" id="UP000216885">
    <property type="component" value="Unassembled WGS sequence"/>
</dbReference>
<comment type="caution">
    <text evidence="3">The sequence shown here is derived from an EMBL/GenBank/DDBJ whole genome shotgun (WGS) entry which is preliminary data.</text>
</comment>
<sequence>MSEKMRDEPSPPSGQSLPNLTDTLPAGIKPYSVSPVFTPDNLPEALKTAHTVKAGTWGLLKVQSGALRYVRDSVPHAEVVLTAGQQVVIEPQVQHHVAFESPGSFQITFCRADA</sequence>
<feature type="compositionally biased region" description="Polar residues" evidence="1">
    <location>
        <begin position="13"/>
        <end position="22"/>
    </location>
</feature>
<protein>
    <recommendedName>
        <fullName evidence="2">TehB/YeaR-like domain-containing protein</fullName>
    </recommendedName>
</protein>
<name>A0A261TN76_9BORD</name>
<feature type="domain" description="TehB/YeaR-like" evidence="2">
    <location>
        <begin position="34"/>
        <end position="106"/>
    </location>
</feature>
<dbReference type="InterPro" id="IPR014710">
    <property type="entry name" value="RmlC-like_jellyroll"/>
</dbReference>
<accession>A0A261TN76</accession>
<gene>
    <name evidence="3" type="ORF">CAL20_22710</name>
</gene>
<proteinExistence type="predicted"/>
<dbReference type="Gene3D" id="2.60.120.10">
    <property type="entry name" value="Jelly Rolls"/>
    <property type="match status" value="1"/>
</dbReference>
<evidence type="ECO:0000313" key="4">
    <source>
        <dbReference type="Proteomes" id="UP000216885"/>
    </source>
</evidence>
<dbReference type="InterPro" id="IPR015392">
    <property type="entry name" value="TehB/YeaR-like_dom"/>
</dbReference>
<feature type="region of interest" description="Disordered" evidence="1">
    <location>
        <begin position="1"/>
        <end position="26"/>
    </location>
</feature>